<evidence type="ECO:0000256" key="1">
    <source>
        <dbReference type="SAM" id="MobiDB-lite"/>
    </source>
</evidence>
<dbReference type="HOGENOM" id="CLU_1141538_0_0_11"/>
<evidence type="ECO:0000313" key="3">
    <source>
        <dbReference type="EMBL" id="BAJ74030.1"/>
    </source>
</evidence>
<gene>
    <name evidence="3" type="ordered locus">MTES_1066</name>
</gene>
<organism evidence="3 4">
    <name type="scientific">Microbacterium testaceum (strain StLB037)</name>
    <dbReference type="NCBI Taxonomy" id="979556"/>
    <lineage>
        <taxon>Bacteria</taxon>
        <taxon>Bacillati</taxon>
        <taxon>Actinomycetota</taxon>
        <taxon>Actinomycetes</taxon>
        <taxon>Micrococcales</taxon>
        <taxon>Microbacteriaceae</taxon>
        <taxon>Microbacterium</taxon>
    </lineage>
</organism>
<keyword evidence="2" id="KW-0732">Signal</keyword>
<name>E8NGE7_MICTS</name>
<dbReference type="STRING" id="979556.MTES_1066"/>
<evidence type="ECO:0000256" key="2">
    <source>
        <dbReference type="SAM" id="SignalP"/>
    </source>
</evidence>
<dbReference type="Proteomes" id="UP000008975">
    <property type="component" value="Chromosome"/>
</dbReference>
<dbReference type="eggNOG" id="ENOG50345XR">
    <property type="taxonomic scope" value="Bacteria"/>
</dbReference>
<dbReference type="AlphaFoldDB" id="E8NGE7"/>
<dbReference type="KEGG" id="mts:MTES_1066"/>
<dbReference type="OrthoDB" id="5083660at2"/>
<dbReference type="EMBL" id="AP012052">
    <property type="protein sequence ID" value="BAJ74030.1"/>
    <property type="molecule type" value="Genomic_DNA"/>
</dbReference>
<feature type="chain" id="PRO_5039338189" evidence="2">
    <location>
        <begin position="21"/>
        <end position="243"/>
    </location>
</feature>
<evidence type="ECO:0000313" key="4">
    <source>
        <dbReference type="Proteomes" id="UP000008975"/>
    </source>
</evidence>
<dbReference type="RefSeq" id="WP_013584157.1">
    <property type="nucleotide sequence ID" value="NC_015125.1"/>
</dbReference>
<protein>
    <submittedName>
        <fullName evidence="3">Uncharacterized protein</fullName>
    </submittedName>
</protein>
<dbReference type="PROSITE" id="PS51257">
    <property type="entry name" value="PROKAR_LIPOPROTEIN"/>
    <property type="match status" value="1"/>
</dbReference>
<accession>E8NGE7</accession>
<feature type="signal peptide" evidence="2">
    <location>
        <begin position="1"/>
        <end position="20"/>
    </location>
</feature>
<reference evidence="3 4" key="1">
    <citation type="journal article" date="2011" name="J. Bacteriol.">
        <title>Genome sequence of Microbacterium testaceum StLB037, an N-acylhomoserine lactone-degrading bacterium isolated from potato leaves.</title>
        <authorList>
            <person name="Morohoshi T."/>
            <person name="Wang W.-Z."/>
            <person name="Someya N."/>
            <person name="Ikeda T."/>
        </authorList>
    </citation>
    <scope>NUCLEOTIDE SEQUENCE [LARGE SCALE GENOMIC DNA]</scope>
    <source>
        <strain evidence="3 4">StLB037</strain>
    </source>
</reference>
<feature type="region of interest" description="Disordered" evidence="1">
    <location>
        <begin position="27"/>
        <end position="53"/>
    </location>
</feature>
<sequence length="243" mass="24056">MSRRLSLLGLFGAGLIVLGAATGCASGAASAPSSAPPTQPDATASAEPSPVEAGWLNGGRSIALVTWGSSSCAPRSTDVPTVADGVVTVDLTDRPGTTCTRDMVPRPTLVPLPEGLDSTKELRISVTGVVTGETTLPGLTDAVEPPTATDFAPSAGWVGDSFVAILTYGSSSCPPVVETVAAQGDAIAVGFATPPADQVCTLDIAPRVSIADVSDLGDTGATSLVLSGGDVTVDGPVAIIGTR</sequence>
<proteinExistence type="predicted"/>
<reference key="2">
    <citation type="submission" date="2011-02" db="EMBL/GenBank/DDBJ databases">
        <title>Genome sequence of Microbacterium testaceum StLB037.</title>
        <authorList>
            <person name="Morohoshi T."/>
            <person name="Wang W.Z."/>
            <person name="Someya N."/>
            <person name="Ikeda T."/>
        </authorList>
    </citation>
    <scope>NUCLEOTIDE SEQUENCE</scope>
    <source>
        <strain>StLB037</strain>
    </source>
</reference>